<dbReference type="EMBL" id="CABIJS010000089">
    <property type="protein sequence ID" value="VUZ42570.1"/>
    <property type="molecule type" value="Genomic_DNA"/>
</dbReference>
<evidence type="ECO:0000256" key="5">
    <source>
        <dbReference type="ARBA" id="ARBA00022917"/>
    </source>
</evidence>
<protein>
    <recommendedName>
        <fullName evidence="6">Translation initiation factor eIF2B subunit delta</fullName>
    </recommendedName>
    <alternativeName>
        <fullName evidence="7">eIF2B GDP-GTP exchange factor subunit delta</fullName>
    </alternativeName>
</protein>
<evidence type="ECO:0000256" key="3">
    <source>
        <dbReference type="ARBA" id="ARBA00022490"/>
    </source>
</evidence>
<reference evidence="11 12" key="1">
    <citation type="submission" date="2019-07" db="EMBL/GenBank/DDBJ databases">
        <authorList>
            <person name="Jastrzebski P J."/>
            <person name="Paukszto L."/>
            <person name="Jastrzebski P J."/>
        </authorList>
    </citation>
    <scope>NUCLEOTIDE SEQUENCE [LARGE SCALE GENOMIC DNA]</scope>
    <source>
        <strain evidence="11 12">WMS-il1</strain>
    </source>
</reference>
<feature type="compositionally biased region" description="Low complexity" evidence="10">
    <location>
        <begin position="51"/>
        <end position="70"/>
    </location>
</feature>
<gene>
    <name evidence="11" type="ORF">WMSIL1_LOCUS3240</name>
</gene>
<dbReference type="PANTHER" id="PTHR10233:SF14">
    <property type="entry name" value="TRANSLATION INITIATION FACTOR EIF-2B SUBUNIT DELTA"/>
    <property type="match status" value="1"/>
</dbReference>
<evidence type="ECO:0000256" key="2">
    <source>
        <dbReference type="ARBA" id="ARBA00007251"/>
    </source>
</evidence>
<dbReference type="InterPro" id="IPR037171">
    <property type="entry name" value="NagB/RpiA_transferase-like"/>
</dbReference>
<dbReference type="InterPro" id="IPR000649">
    <property type="entry name" value="IF-2B-related"/>
</dbReference>
<feature type="compositionally biased region" description="Polar residues" evidence="10">
    <location>
        <begin position="1"/>
        <end position="10"/>
    </location>
</feature>
<evidence type="ECO:0000313" key="11">
    <source>
        <dbReference type="EMBL" id="VUZ42570.1"/>
    </source>
</evidence>
<comment type="similarity">
    <text evidence="2 9">Belongs to the eIF-2B alpha/beta/delta subunits family.</text>
</comment>
<dbReference type="Gene3D" id="3.40.50.10470">
    <property type="entry name" value="Translation initiation factor eif-2b, domain 2"/>
    <property type="match status" value="1"/>
</dbReference>
<organism evidence="11 12">
    <name type="scientific">Hymenolepis diminuta</name>
    <name type="common">Rat tapeworm</name>
    <dbReference type="NCBI Taxonomy" id="6216"/>
    <lineage>
        <taxon>Eukaryota</taxon>
        <taxon>Metazoa</taxon>
        <taxon>Spiralia</taxon>
        <taxon>Lophotrochozoa</taxon>
        <taxon>Platyhelminthes</taxon>
        <taxon>Cestoda</taxon>
        <taxon>Eucestoda</taxon>
        <taxon>Cyclophyllidea</taxon>
        <taxon>Hymenolepididae</taxon>
        <taxon>Hymenolepis</taxon>
    </lineage>
</organism>
<sequence>MMENNNSEPTVKSKAQLRKERRAIQEAQRAKKESAKATKQAQIPKKAQDGNAEPNQNKKQNQNQQKLAQAKQEKQSPKKHPFSSNKQQQQQQQNTKKIRFPGTDGASEVPQEEKKPTQTGSSQRWTLGVMRMDDPAHIKKSLRQLSKKKLPPRPFEPARISYFQHLSQPDKRINVLDQHQCGAETMIHLAFQRLGFEIDSGRIKGSDLRCMEFVFTTLVLIRDFDWSGVQAVNGSIARAFQIHFDRHVTFLDQCRPLAVTVRDAVHCLKTALNRLDSLKTQEDLASGLIDALSTFVVDQIYKPNLVIVEHVNKIISDGSKICICDSSKVVLRSLITAWEKYHHRFAVCIVDSRPRCDGQNTLVELSNVGIPCEFIPISALPAFASTIDLTLIGAHSLLTNGFAIGAIGTAHVANIIHAKVGSPVMVCAETYKFWDRAQSDAFEFNELADPDELWRGERALSEDWKNPKDLEYVVNPEDHPENWRDLSQREKDRKNLRLLNLTYDVIPPVLISAVITEMGVIPTTSVSVVLNSKLARNEANDGFSIPDFM</sequence>
<dbReference type="GO" id="GO:0005829">
    <property type="term" value="C:cytosol"/>
    <property type="evidence" value="ECO:0007669"/>
    <property type="project" value="UniProtKB-SubCell"/>
</dbReference>
<keyword evidence="12" id="KW-1185">Reference proteome</keyword>
<evidence type="ECO:0000313" key="12">
    <source>
        <dbReference type="Proteomes" id="UP000321570"/>
    </source>
</evidence>
<dbReference type="SUPFAM" id="SSF100950">
    <property type="entry name" value="NagB/RpiA/CoA transferase-like"/>
    <property type="match status" value="1"/>
</dbReference>
<dbReference type="AlphaFoldDB" id="A0A564Y5R0"/>
<dbReference type="PANTHER" id="PTHR10233">
    <property type="entry name" value="TRANSLATION INITIATION FACTOR EIF-2B"/>
    <property type="match status" value="1"/>
</dbReference>
<keyword evidence="5" id="KW-0648">Protein biosynthesis</keyword>
<accession>A0A564Y5R0</accession>
<feature type="compositionally biased region" description="Basic and acidic residues" evidence="10">
    <location>
        <begin position="22"/>
        <end position="36"/>
    </location>
</feature>
<dbReference type="GO" id="GO:0003743">
    <property type="term" value="F:translation initiation factor activity"/>
    <property type="evidence" value="ECO:0007669"/>
    <property type="project" value="UniProtKB-KW"/>
</dbReference>
<evidence type="ECO:0000256" key="4">
    <source>
        <dbReference type="ARBA" id="ARBA00022540"/>
    </source>
</evidence>
<evidence type="ECO:0000256" key="1">
    <source>
        <dbReference type="ARBA" id="ARBA00004514"/>
    </source>
</evidence>
<keyword evidence="4" id="KW-0396">Initiation factor</keyword>
<keyword evidence="3" id="KW-0963">Cytoplasm</keyword>
<comment type="subcellular location">
    <subcellularLocation>
        <location evidence="1">Cytoplasm</location>
        <location evidence="1">Cytosol</location>
    </subcellularLocation>
</comment>
<dbReference type="Proteomes" id="UP000321570">
    <property type="component" value="Unassembled WGS sequence"/>
</dbReference>
<evidence type="ECO:0000256" key="8">
    <source>
        <dbReference type="ARBA" id="ARBA00046432"/>
    </source>
</evidence>
<evidence type="ECO:0000256" key="6">
    <source>
        <dbReference type="ARBA" id="ARBA00044147"/>
    </source>
</evidence>
<evidence type="ECO:0000256" key="9">
    <source>
        <dbReference type="RuleBase" id="RU003814"/>
    </source>
</evidence>
<evidence type="ECO:0000256" key="10">
    <source>
        <dbReference type="SAM" id="MobiDB-lite"/>
    </source>
</evidence>
<proteinExistence type="inferred from homology"/>
<comment type="subunit">
    <text evidence="8">Component of the translation initiation factor 2B (eIF2B) complex which is a heterodecamer of two sets of five different subunits: alpha, beta, gamma, delta and epsilon. Subunits alpha, beta and delta comprise a regulatory subcomplex and subunits epsilon and gamma comprise a catalytic subcomplex. Within the complex, the hexameric regulatory complex resides at the center, with the two heterodimeric catalytic subcomplexes bound on opposite sides.</text>
</comment>
<evidence type="ECO:0000256" key="7">
    <source>
        <dbReference type="ARBA" id="ARBA00044356"/>
    </source>
</evidence>
<feature type="region of interest" description="Disordered" evidence="10">
    <location>
        <begin position="1"/>
        <end position="124"/>
    </location>
</feature>
<dbReference type="InterPro" id="IPR042529">
    <property type="entry name" value="IF_2B-like_C"/>
</dbReference>
<name>A0A564Y5R0_HYMDI</name>
<dbReference type="Pfam" id="PF01008">
    <property type="entry name" value="IF-2B"/>
    <property type="match status" value="1"/>
</dbReference>